<dbReference type="Pfam" id="PF13302">
    <property type="entry name" value="Acetyltransf_3"/>
    <property type="match status" value="1"/>
</dbReference>
<organism evidence="5 6">
    <name type="scientific">Lepidopterella palustris CBS 459.81</name>
    <dbReference type="NCBI Taxonomy" id="1314670"/>
    <lineage>
        <taxon>Eukaryota</taxon>
        <taxon>Fungi</taxon>
        <taxon>Dikarya</taxon>
        <taxon>Ascomycota</taxon>
        <taxon>Pezizomycotina</taxon>
        <taxon>Dothideomycetes</taxon>
        <taxon>Pleosporomycetidae</taxon>
        <taxon>Mytilinidiales</taxon>
        <taxon>Argynnaceae</taxon>
        <taxon>Lepidopterella</taxon>
    </lineage>
</organism>
<dbReference type="InterPro" id="IPR016181">
    <property type="entry name" value="Acyl_CoA_acyltransferase"/>
</dbReference>
<proteinExistence type="inferred from homology"/>
<keyword evidence="6" id="KW-1185">Reference proteome</keyword>
<evidence type="ECO:0000256" key="3">
    <source>
        <dbReference type="ARBA" id="ARBA00038502"/>
    </source>
</evidence>
<dbReference type="InterPro" id="IPR051531">
    <property type="entry name" value="N-acetyltransferase"/>
</dbReference>
<evidence type="ECO:0000256" key="2">
    <source>
        <dbReference type="ARBA" id="ARBA00023315"/>
    </source>
</evidence>
<evidence type="ECO:0000256" key="1">
    <source>
        <dbReference type="ARBA" id="ARBA00022679"/>
    </source>
</evidence>
<protein>
    <submittedName>
        <fullName evidence="5">GCN5-related N-acetyltransferas-like protein</fullName>
    </submittedName>
</protein>
<keyword evidence="1" id="KW-0808">Transferase</keyword>
<dbReference type="AlphaFoldDB" id="A0A8E2EK20"/>
<dbReference type="EMBL" id="KV744828">
    <property type="protein sequence ID" value="OCK84913.1"/>
    <property type="molecule type" value="Genomic_DNA"/>
</dbReference>
<keyword evidence="2" id="KW-0012">Acyltransferase</keyword>
<evidence type="ECO:0000313" key="5">
    <source>
        <dbReference type="EMBL" id="OCK84913.1"/>
    </source>
</evidence>
<name>A0A8E2EK20_9PEZI</name>
<reference evidence="5 6" key="1">
    <citation type="journal article" date="2016" name="Nat. Commun.">
        <title>Ectomycorrhizal ecology is imprinted in the genome of the dominant symbiotic fungus Cenococcum geophilum.</title>
        <authorList>
            <consortium name="DOE Joint Genome Institute"/>
            <person name="Peter M."/>
            <person name="Kohler A."/>
            <person name="Ohm R.A."/>
            <person name="Kuo A."/>
            <person name="Krutzmann J."/>
            <person name="Morin E."/>
            <person name="Arend M."/>
            <person name="Barry K.W."/>
            <person name="Binder M."/>
            <person name="Choi C."/>
            <person name="Clum A."/>
            <person name="Copeland A."/>
            <person name="Grisel N."/>
            <person name="Haridas S."/>
            <person name="Kipfer T."/>
            <person name="LaButti K."/>
            <person name="Lindquist E."/>
            <person name="Lipzen A."/>
            <person name="Maire R."/>
            <person name="Meier B."/>
            <person name="Mihaltcheva S."/>
            <person name="Molinier V."/>
            <person name="Murat C."/>
            <person name="Poggeler S."/>
            <person name="Quandt C.A."/>
            <person name="Sperisen C."/>
            <person name="Tritt A."/>
            <person name="Tisserant E."/>
            <person name="Crous P.W."/>
            <person name="Henrissat B."/>
            <person name="Nehls U."/>
            <person name="Egli S."/>
            <person name="Spatafora J.W."/>
            <person name="Grigoriev I.V."/>
            <person name="Martin F.M."/>
        </authorList>
    </citation>
    <scope>NUCLEOTIDE SEQUENCE [LARGE SCALE GENOMIC DNA]</scope>
    <source>
        <strain evidence="5 6">CBS 459.81</strain>
    </source>
</reference>
<dbReference type="Gene3D" id="3.40.630.30">
    <property type="match status" value="1"/>
</dbReference>
<gene>
    <name evidence="5" type="ORF">K432DRAFT_431947</name>
</gene>
<dbReference type="OrthoDB" id="630895at2759"/>
<comment type="similarity">
    <text evidence="3">Belongs to the acetyltransferase family. RimJ subfamily.</text>
</comment>
<dbReference type="InterPro" id="IPR000182">
    <property type="entry name" value="GNAT_dom"/>
</dbReference>
<dbReference type="Proteomes" id="UP000250266">
    <property type="component" value="Unassembled WGS sequence"/>
</dbReference>
<dbReference type="PROSITE" id="PS51186">
    <property type="entry name" value="GNAT"/>
    <property type="match status" value="1"/>
</dbReference>
<accession>A0A8E2EK20</accession>
<dbReference type="SUPFAM" id="SSF55729">
    <property type="entry name" value="Acyl-CoA N-acyltransferases (Nat)"/>
    <property type="match status" value="1"/>
</dbReference>
<sequence length="216" mass="23713">MDSIATDTSATNSSHLPAPILTLPNVLVRPYHPQDAASIATSANNPLVARYMTNAFPSPYTLSSAARWITIALTPPISHFALTLPTSPTTVIGGIGLKPGFDVHAHSAELGYWLAEPYWNRGIISAAVEAFVAWTMLERLDVRRVWAGVCGGNEASERVLGKCGFRREGVMREHVVKGGEVMDLSIWGLTRGDWEEREWERRKMEPESLSGEVNIT</sequence>
<dbReference type="PANTHER" id="PTHR43792:SF8">
    <property type="entry name" value="[RIBOSOMAL PROTEIN US5]-ALANINE N-ACETYLTRANSFERASE"/>
    <property type="match status" value="1"/>
</dbReference>
<dbReference type="GO" id="GO:0016747">
    <property type="term" value="F:acyltransferase activity, transferring groups other than amino-acyl groups"/>
    <property type="evidence" value="ECO:0007669"/>
    <property type="project" value="InterPro"/>
</dbReference>
<evidence type="ECO:0000259" key="4">
    <source>
        <dbReference type="PROSITE" id="PS51186"/>
    </source>
</evidence>
<feature type="domain" description="N-acetyltransferase" evidence="4">
    <location>
        <begin position="26"/>
        <end position="187"/>
    </location>
</feature>
<evidence type="ECO:0000313" key="6">
    <source>
        <dbReference type="Proteomes" id="UP000250266"/>
    </source>
</evidence>
<dbReference type="PANTHER" id="PTHR43792">
    <property type="entry name" value="GNAT FAMILY, PUTATIVE (AFU_ORTHOLOGUE AFUA_3G00765)-RELATED-RELATED"/>
    <property type="match status" value="1"/>
</dbReference>